<dbReference type="Proteomes" id="UP001153269">
    <property type="component" value="Unassembled WGS sequence"/>
</dbReference>
<proteinExistence type="predicted"/>
<evidence type="ECO:0000313" key="3">
    <source>
        <dbReference type="Proteomes" id="UP001153269"/>
    </source>
</evidence>
<protein>
    <submittedName>
        <fullName evidence="2">Uncharacterized protein</fullName>
    </submittedName>
</protein>
<gene>
    <name evidence="2" type="ORF">PLEPLA_LOCUS25119</name>
</gene>
<sequence>HIDNDICVSGPKRQPLRGPTVPPRGYALELCDASLSNPTRRSPGGLRAGCRRQRLRFRRPFRSPQMQHRENGRLGLSEASDSPKRVTSRAAEAERAVGFAIAAPGMADASTGETREPRKVVGGRRGGEISRFLLSLLDRNTPEPHEAQHHTCDHEL</sequence>
<feature type="region of interest" description="Disordered" evidence="1">
    <location>
        <begin position="58"/>
        <end position="91"/>
    </location>
</feature>
<reference evidence="2" key="1">
    <citation type="submission" date="2020-03" db="EMBL/GenBank/DDBJ databases">
        <authorList>
            <person name="Weist P."/>
        </authorList>
    </citation>
    <scope>NUCLEOTIDE SEQUENCE</scope>
</reference>
<organism evidence="2 3">
    <name type="scientific">Pleuronectes platessa</name>
    <name type="common">European plaice</name>
    <dbReference type="NCBI Taxonomy" id="8262"/>
    <lineage>
        <taxon>Eukaryota</taxon>
        <taxon>Metazoa</taxon>
        <taxon>Chordata</taxon>
        <taxon>Craniata</taxon>
        <taxon>Vertebrata</taxon>
        <taxon>Euteleostomi</taxon>
        <taxon>Actinopterygii</taxon>
        <taxon>Neopterygii</taxon>
        <taxon>Teleostei</taxon>
        <taxon>Neoteleostei</taxon>
        <taxon>Acanthomorphata</taxon>
        <taxon>Carangaria</taxon>
        <taxon>Pleuronectiformes</taxon>
        <taxon>Pleuronectoidei</taxon>
        <taxon>Pleuronectidae</taxon>
        <taxon>Pleuronectes</taxon>
    </lineage>
</organism>
<feature type="non-terminal residue" evidence="2">
    <location>
        <position position="1"/>
    </location>
</feature>
<dbReference type="AlphaFoldDB" id="A0A9N7UVJ1"/>
<name>A0A9N7UVJ1_PLEPL</name>
<feature type="region of interest" description="Disordered" evidence="1">
    <location>
        <begin position="1"/>
        <end position="22"/>
    </location>
</feature>
<comment type="caution">
    <text evidence="2">The sequence shown here is derived from an EMBL/GenBank/DDBJ whole genome shotgun (WGS) entry which is preliminary data.</text>
</comment>
<dbReference type="EMBL" id="CADEAL010001983">
    <property type="protein sequence ID" value="CAB1437086.1"/>
    <property type="molecule type" value="Genomic_DNA"/>
</dbReference>
<evidence type="ECO:0000313" key="2">
    <source>
        <dbReference type="EMBL" id="CAB1437086.1"/>
    </source>
</evidence>
<keyword evidence="3" id="KW-1185">Reference proteome</keyword>
<evidence type="ECO:0000256" key="1">
    <source>
        <dbReference type="SAM" id="MobiDB-lite"/>
    </source>
</evidence>
<accession>A0A9N7UVJ1</accession>